<gene>
    <name evidence="2" type="ORF">J0B03_05345</name>
</gene>
<dbReference type="Gene3D" id="3.90.1150.200">
    <property type="match status" value="1"/>
</dbReference>
<proteinExistence type="predicted"/>
<dbReference type="KEGG" id="alka:J0B03_05345"/>
<keyword evidence="3" id="KW-1185">Reference proteome</keyword>
<name>A0A975AJD4_9FIRM</name>
<protein>
    <submittedName>
        <fullName evidence="2">DUF1801 domain-containing protein</fullName>
    </submittedName>
</protein>
<dbReference type="EMBL" id="CP071444">
    <property type="protein sequence ID" value="QSX09490.1"/>
    <property type="molecule type" value="Genomic_DNA"/>
</dbReference>
<evidence type="ECO:0000313" key="3">
    <source>
        <dbReference type="Proteomes" id="UP000663499"/>
    </source>
</evidence>
<accession>A0A975AJD4</accession>
<feature type="domain" description="YdhG-like" evidence="1">
    <location>
        <begin position="23"/>
        <end position="114"/>
    </location>
</feature>
<sequence>MDKKADSPQNIDEYIAQFPTEVQEKLKKIRKIVLEAAPEATEKISYQLPTFYLFGNLVHFGAFKNHIGFYPTPSGIASFDEELAPYKRAKGSVNFPLNKPIPYDLIDKIVRFRVMENLENAEGEKSKNK</sequence>
<dbReference type="InterPro" id="IPR014922">
    <property type="entry name" value="YdhG-like"/>
</dbReference>
<dbReference type="RefSeq" id="WP_207300823.1">
    <property type="nucleotide sequence ID" value="NZ_CP071444.1"/>
</dbReference>
<dbReference type="AlphaFoldDB" id="A0A975AJD4"/>
<reference evidence="2" key="1">
    <citation type="submission" date="2021-03" db="EMBL/GenBank/DDBJ databases">
        <title>Alkalibacter marinus sp. nov., isolated from tidal flat sediment.</title>
        <authorList>
            <person name="Namirimu T."/>
            <person name="Yang J.-A."/>
            <person name="Yang S.-H."/>
            <person name="Kim Y.-J."/>
            <person name="Kwon K.K."/>
        </authorList>
    </citation>
    <scope>NUCLEOTIDE SEQUENCE</scope>
    <source>
        <strain evidence="2">ES005</strain>
    </source>
</reference>
<evidence type="ECO:0000259" key="1">
    <source>
        <dbReference type="Pfam" id="PF08818"/>
    </source>
</evidence>
<organism evidence="2 3">
    <name type="scientific">Alkalibacter rhizosphaerae</name>
    <dbReference type="NCBI Taxonomy" id="2815577"/>
    <lineage>
        <taxon>Bacteria</taxon>
        <taxon>Bacillati</taxon>
        <taxon>Bacillota</taxon>
        <taxon>Clostridia</taxon>
        <taxon>Eubacteriales</taxon>
        <taxon>Eubacteriaceae</taxon>
        <taxon>Alkalibacter</taxon>
    </lineage>
</organism>
<dbReference type="Proteomes" id="UP000663499">
    <property type="component" value="Chromosome"/>
</dbReference>
<dbReference type="Pfam" id="PF08818">
    <property type="entry name" value="DUF1801"/>
    <property type="match status" value="1"/>
</dbReference>
<evidence type="ECO:0000313" key="2">
    <source>
        <dbReference type="EMBL" id="QSX09490.1"/>
    </source>
</evidence>
<dbReference type="SUPFAM" id="SSF159888">
    <property type="entry name" value="YdhG-like"/>
    <property type="match status" value="1"/>
</dbReference>